<accession>A0A679KIH4</accession>
<sequence length="127" mass="13716">MDPATFRFRATARRIALVLAAAALGYRITTVIAALQAGDPSPLLAFPFGAILPAVLLVVLVALPPTRTLEGLLMRTGAMIQLWLIILLPTVALYLALGFPVVFLVVELFETRLPSQIRDPLTRLVVA</sequence>
<keyword evidence="1" id="KW-0812">Transmembrane</keyword>
<keyword evidence="1" id="KW-0472">Membrane</keyword>
<name>A0A679KIH4_9HYPH</name>
<proteinExistence type="predicted"/>
<gene>
    <name evidence="2" type="ORF">MBLL_04203</name>
</gene>
<dbReference type="EMBL" id="LR743511">
    <property type="protein sequence ID" value="CAA2145082.1"/>
    <property type="molecule type" value="Genomic_DNA"/>
</dbReference>
<keyword evidence="1" id="KW-1133">Transmembrane helix</keyword>
<reference evidence="2" key="1">
    <citation type="submission" date="2019-12" db="EMBL/GenBank/DDBJ databases">
        <authorList>
            <person name="Cremers G."/>
        </authorList>
    </citation>
    <scope>NUCLEOTIDE SEQUENCE</scope>
    <source>
        <strain evidence="2">Mbul2</strain>
    </source>
</reference>
<evidence type="ECO:0000256" key="1">
    <source>
        <dbReference type="SAM" id="Phobius"/>
    </source>
</evidence>
<dbReference type="AlphaFoldDB" id="A0A679KIH4"/>
<feature type="transmembrane region" description="Helical" evidence="1">
    <location>
        <begin position="83"/>
        <end position="106"/>
    </location>
</feature>
<organism evidence="2">
    <name type="scientific">Methylobacterium bullatum</name>
    <dbReference type="NCBI Taxonomy" id="570505"/>
    <lineage>
        <taxon>Bacteria</taxon>
        <taxon>Pseudomonadati</taxon>
        <taxon>Pseudomonadota</taxon>
        <taxon>Alphaproteobacteria</taxon>
        <taxon>Hyphomicrobiales</taxon>
        <taxon>Methylobacteriaceae</taxon>
        <taxon>Methylobacterium</taxon>
    </lineage>
</organism>
<evidence type="ECO:0000313" key="2">
    <source>
        <dbReference type="EMBL" id="CAA2145082.1"/>
    </source>
</evidence>
<protein>
    <submittedName>
        <fullName evidence="2">Uncharacterized protein</fullName>
    </submittedName>
</protein>
<feature type="transmembrane region" description="Helical" evidence="1">
    <location>
        <begin position="43"/>
        <end position="63"/>
    </location>
</feature>